<evidence type="ECO:0000256" key="1">
    <source>
        <dbReference type="ARBA" id="ARBA00004049"/>
    </source>
</evidence>
<comment type="function">
    <text evidence="1">Putative transcription factor.</text>
</comment>
<evidence type="ECO:0000256" key="7">
    <source>
        <dbReference type="ARBA" id="ARBA00023242"/>
    </source>
</evidence>
<dbReference type="OrthoDB" id="2593073at2759"/>
<name>A0A1X2H1C1_SYNRA</name>
<dbReference type="SMART" id="SM00338">
    <property type="entry name" value="BRLZ"/>
    <property type="match status" value="1"/>
</dbReference>
<keyword evidence="5" id="KW-0238">DNA-binding</keyword>
<organism evidence="12 13">
    <name type="scientific">Syncephalastrum racemosum</name>
    <name type="common">Filamentous fungus</name>
    <dbReference type="NCBI Taxonomy" id="13706"/>
    <lineage>
        <taxon>Eukaryota</taxon>
        <taxon>Fungi</taxon>
        <taxon>Fungi incertae sedis</taxon>
        <taxon>Mucoromycota</taxon>
        <taxon>Mucoromycotina</taxon>
        <taxon>Mucoromycetes</taxon>
        <taxon>Mucorales</taxon>
        <taxon>Syncephalastraceae</taxon>
        <taxon>Syncephalastrum</taxon>
    </lineage>
</organism>
<dbReference type="Pfam" id="PF11905">
    <property type="entry name" value="DUF3425"/>
    <property type="match status" value="1"/>
</dbReference>
<dbReference type="PROSITE" id="PS50217">
    <property type="entry name" value="BZIP"/>
    <property type="match status" value="1"/>
</dbReference>
<feature type="compositionally biased region" description="Basic and acidic residues" evidence="10">
    <location>
        <begin position="251"/>
        <end position="260"/>
    </location>
</feature>
<evidence type="ECO:0000256" key="10">
    <source>
        <dbReference type="SAM" id="MobiDB-lite"/>
    </source>
</evidence>
<reference evidence="12 13" key="1">
    <citation type="submission" date="2016-07" db="EMBL/GenBank/DDBJ databases">
        <title>Pervasive Adenine N6-methylation of Active Genes in Fungi.</title>
        <authorList>
            <consortium name="DOE Joint Genome Institute"/>
            <person name="Mondo S.J."/>
            <person name="Dannebaum R.O."/>
            <person name="Kuo R.C."/>
            <person name="Labutti K."/>
            <person name="Haridas S."/>
            <person name="Kuo A."/>
            <person name="Salamov A."/>
            <person name="Ahrendt S.R."/>
            <person name="Lipzen A."/>
            <person name="Sullivan W."/>
            <person name="Andreopoulos W.B."/>
            <person name="Clum A."/>
            <person name="Lindquist E."/>
            <person name="Daum C."/>
            <person name="Ramamoorthy G.K."/>
            <person name="Gryganskyi A."/>
            <person name="Culley D."/>
            <person name="Magnuson J.K."/>
            <person name="James T.Y."/>
            <person name="O'Malley M.A."/>
            <person name="Stajich J.E."/>
            <person name="Spatafora J.W."/>
            <person name="Visel A."/>
            <person name="Grigoriev I.V."/>
        </authorList>
    </citation>
    <scope>NUCLEOTIDE SEQUENCE [LARGE SCALE GENOMIC DNA]</scope>
    <source>
        <strain evidence="12 13">NRRL 2496</strain>
    </source>
</reference>
<dbReference type="SUPFAM" id="SSF57959">
    <property type="entry name" value="Leucine zipper domain"/>
    <property type="match status" value="1"/>
</dbReference>
<dbReference type="InParanoid" id="A0A1X2H1C1"/>
<evidence type="ECO:0000256" key="8">
    <source>
        <dbReference type="ARBA" id="ARBA00044067"/>
    </source>
</evidence>
<keyword evidence="13" id="KW-1185">Reference proteome</keyword>
<keyword evidence="4" id="KW-0805">Transcription regulation</keyword>
<dbReference type="PANTHER" id="PTHR40621">
    <property type="entry name" value="TRANSCRIPTION FACTOR KAPC-RELATED"/>
    <property type="match status" value="1"/>
</dbReference>
<evidence type="ECO:0000313" key="13">
    <source>
        <dbReference type="Proteomes" id="UP000242180"/>
    </source>
</evidence>
<feature type="region of interest" description="Disordered" evidence="10">
    <location>
        <begin position="143"/>
        <end position="177"/>
    </location>
</feature>
<evidence type="ECO:0000259" key="11">
    <source>
        <dbReference type="PROSITE" id="PS50217"/>
    </source>
</evidence>
<dbReference type="InterPro" id="IPR021833">
    <property type="entry name" value="DUF3425"/>
</dbReference>
<evidence type="ECO:0000256" key="4">
    <source>
        <dbReference type="ARBA" id="ARBA00023015"/>
    </source>
</evidence>
<evidence type="ECO:0000256" key="5">
    <source>
        <dbReference type="ARBA" id="ARBA00023125"/>
    </source>
</evidence>
<keyword evidence="6" id="KW-0804">Transcription</keyword>
<evidence type="ECO:0000256" key="2">
    <source>
        <dbReference type="ARBA" id="ARBA00004123"/>
    </source>
</evidence>
<proteinExistence type="inferred from homology"/>
<evidence type="ECO:0000313" key="12">
    <source>
        <dbReference type="EMBL" id="ORY91227.1"/>
    </source>
</evidence>
<dbReference type="AlphaFoldDB" id="A0A1X2H1C1"/>
<feature type="compositionally biased region" description="Polar residues" evidence="10">
    <location>
        <begin position="10"/>
        <end position="19"/>
    </location>
</feature>
<evidence type="ECO:0000256" key="3">
    <source>
        <dbReference type="ARBA" id="ARBA00007163"/>
    </source>
</evidence>
<feature type="domain" description="BZIP" evidence="11">
    <location>
        <begin position="39"/>
        <end position="89"/>
    </location>
</feature>
<feature type="region of interest" description="Disordered" evidence="10">
    <location>
        <begin position="448"/>
        <end position="471"/>
    </location>
</feature>
<dbReference type="InterPro" id="IPR046347">
    <property type="entry name" value="bZIP_sf"/>
</dbReference>
<feature type="coiled-coil region" evidence="9">
    <location>
        <begin position="51"/>
        <end position="85"/>
    </location>
</feature>
<dbReference type="GO" id="GO:0000976">
    <property type="term" value="F:transcription cis-regulatory region binding"/>
    <property type="evidence" value="ECO:0007669"/>
    <property type="project" value="InterPro"/>
</dbReference>
<evidence type="ECO:0000256" key="9">
    <source>
        <dbReference type="SAM" id="Coils"/>
    </source>
</evidence>
<dbReference type="Pfam" id="PF00170">
    <property type="entry name" value="bZIP_1"/>
    <property type="match status" value="1"/>
</dbReference>
<evidence type="ECO:0000256" key="6">
    <source>
        <dbReference type="ARBA" id="ARBA00023163"/>
    </source>
</evidence>
<dbReference type="CDD" id="cd14688">
    <property type="entry name" value="bZIP_YAP"/>
    <property type="match status" value="1"/>
</dbReference>
<keyword evidence="9" id="KW-0175">Coiled coil</keyword>
<dbReference type="STRING" id="13706.A0A1X2H1C1"/>
<feature type="region of interest" description="Disordered" evidence="10">
    <location>
        <begin position="192"/>
        <end position="276"/>
    </location>
</feature>
<comment type="subcellular location">
    <subcellularLocation>
        <location evidence="2">Nucleus</location>
    </subcellularLocation>
</comment>
<dbReference type="InterPro" id="IPR050936">
    <property type="entry name" value="AP-1-like"/>
</dbReference>
<dbReference type="PANTHER" id="PTHR40621:SF11">
    <property type="entry name" value="TRANSCRIPTION FACTOR KAPC-RELATED"/>
    <property type="match status" value="1"/>
</dbReference>
<protein>
    <recommendedName>
        <fullName evidence="8">Putative transcription factor kapC</fullName>
    </recommendedName>
</protein>
<comment type="similarity">
    <text evidence="3">Belongs to the bZIP family.</text>
</comment>
<gene>
    <name evidence="12" type="ORF">BCR43DRAFT_566773</name>
</gene>
<dbReference type="GO" id="GO:0090575">
    <property type="term" value="C:RNA polymerase II transcription regulator complex"/>
    <property type="evidence" value="ECO:0007669"/>
    <property type="project" value="TreeGrafter"/>
</dbReference>
<feature type="region of interest" description="Disordered" evidence="10">
    <location>
        <begin position="1"/>
        <end position="50"/>
    </location>
</feature>
<dbReference type="Gene3D" id="1.20.5.170">
    <property type="match status" value="1"/>
</dbReference>
<dbReference type="InterPro" id="IPR004827">
    <property type="entry name" value="bZIP"/>
</dbReference>
<dbReference type="PROSITE" id="PS00036">
    <property type="entry name" value="BZIP_BASIC"/>
    <property type="match status" value="1"/>
</dbReference>
<keyword evidence="7" id="KW-0539">Nucleus</keyword>
<dbReference type="GO" id="GO:0001228">
    <property type="term" value="F:DNA-binding transcription activator activity, RNA polymerase II-specific"/>
    <property type="evidence" value="ECO:0007669"/>
    <property type="project" value="TreeGrafter"/>
</dbReference>
<sequence length="584" mass="66081">MNHDHDIDDTQFSARSATTPPLERKKPGRKPNPASPALRKAQNRAAQRAFRERKERHIAELEQSSKQYKEERDQLLAENVMLRERVNTLAFEAWHLKGDLLTLHLTCFLHNIAVPRHHPYIDKQDLDALTALPAELANSYLASKEHNKVPEPLPSNKKLMAPPRPHHHQQQQTHVSPATPIVVAKDGLHTIPNKQLSLSRRSSVRHTSFSPVPRENQQAQSRSQSPVERSKQQQSCYLGSKRPCEEEEDDISHTSLEDTKKKKIGSGSISPVDAPSPQFSAQPILLTREPVPSFNLAGFQAMRLRLQLQSACAKLDPSYADSFVLEPTTLQLNIPHDPRIDLIPMPAMRDRMILFRDFFDLDDCFRCILEGSSFAGGDPIAAASWQLPAEFYEKFWFLAHDYSCKEVKQRWPRLQAFNTDVLLLLLHRSRSRRKSRYAELKGELASSCSESDEDEYDAPHHSQRVLGGPDGRAQEHNALAALLGHPSSSHPWYRPVTQEQQQLAQHETAEFDGIRFTDIEGGMEYGDDLASYLAASDSNMNSDSFLPLYPAFEEQTEEAAASASSESLLWCELLVDNNDDTEEQ</sequence>
<comment type="caution">
    <text evidence="12">The sequence shown here is derived from an EMBL/GenBank/DDBJ whole genome shotgun (WGS) entry which is preliminary data.</text>
</comment>
<accession>A0A1X2H1C1</accession>
<feature type="compositionally biased region" description="Polar residues" evidence="10">
    <location>
        <begin position="192"/>
        <end position="237"/>
    </location>
</feature>
<dbReference type="EMBL" id="MCGN01000011">
    <property type="protein sequence ID" value="ORY91227.1"/>
    <property type="molecule type" value="Genomic_DNA"/>
</dbReference>
<dbReference type="Proteomes" id="UP000242180">
    <property type="component" value="Unassembled WGS sequence"/>
</dbReference>